<feature type="domain" description="SH3" evidence="11">
    <location>
        <begin position="185"/>
        <end position="248"/>
    </location>
</feature>
<dbReference type="InterPro" id="IPR006703">
    <property type="entry name" value="G_AIG1"/>
</dbReference>
<dbReference type="GO" id="GO:0008270">
    <property type="term" value="F:zinc ion binding"/>
    <property type="evidence" value="ECO:0007669"/>
    <property type="project" value="UniProtKB-KW"/>
</dbReference>
<keyword evidence="14" id="KW-1185">Reference proteome</keyword>
<dbReference type="InterPro" id="IPR036028">
    <property type="entry name" value="SH3-like_dom_sf"/>
</dbReference>
<evidence type="ECO:0000256" key="2">
    <source>
        <dbReference type="ARBA" id="ARBA00022443"/>
    </source>
</evidence>
<comment type="caution">
    <text evidence="13">The sequence shown here is derived from an EMBL/GenBank/DDBJ whole genome shotgun (WGS) entry which is preliminary data.</text>
</comment>
<evidence type="ECO:0000256" key="10">
    <source>
        <dbReference type="SAM" id="MobiDB-lite"/>
    </source>
</evidence>
<dbReference type="EMBL" id="UYJE01002068">
    <property type="protein sequence ID" value="VDI07507.1"/>
    <property type="molecule type" value="Genomic_DNA"/>
</dbReference>
<dbReference type="SUPFAM" id="SSF52540">
    <property type="entry name" value="P-loop containing nucleoside triphosphate hydrolases"/>
    <property type="match status" value="1"/>
</dbReference>
<evidence type="ECO:0000256" key="5">
    <source>
        <dbReference type="ARBA" id="ARBA00022771"/>
    </source>
</evidence>
<feature type="coiled-coil region" evidence="9">
    <location>
        <begin position="689"/>
        <end position="800"/>
    </location>
</feature>
<dbReference type="PROSITE" id="PS01358">
    <property type="entry name" value="ZF_RANBP2_1"/>
    <property type="match status" value="1"/>
</dbReference>
<accession>A0A8B6CPD9</accession>
<keyword evidence="5" id="KW-0863">Zinc-finger</keyword>
<keyword evidence="7" id="KW-0342">GTP-binding</keyword>
<dbReference type="InterPro" id="IPR001452">
    <property type="entry name" value="SH3_domain"/>
</dbReference>
<protein>
    <submittedName>
        <fullName evidence="13">Uncharacterized protein</fullName>
    </submittedName>
</protein>
<evidence type="ECO:0000313" key="13">
    <source>
        <dbReference type="EMBL" id="VDI07507.1"/>
    </source>
</evidence>
<evidence type="ECO:0000259" key="12">
    <source>
        <dbReference type="PROSITE" id="PS51720"/>
    </source>
</evidence>
<dbReference type="Pfam" id="PF07653">
    <property type="entry name" value="SH3_2"/>
    <property type="match status" value="2"/>
</dbReference>
<evidence type="ECO:0000256" key="4">
    <source>
        <dbReference type="ARBA" id="ARBA00022741"/>
    </source>
</evidence>
<reference evidence="13" key="1">
    <citation type="submission" date="2018-11" db="EMBL/GenBank/DDBJ databases">
        <authorList>
            <person name="Alioto T."/>
            <person name="Alioto T."/>
        </authorList>
    </citation>
    <scope>NUCLEOTIDE SEQUENCE</scope>
</reference>
<dbReference type="GO" id="GO:0005525">
    <property type="term" value="F:GTP binding"/>
    <property type="evidence" value="ECO:0007669"/>
    <property type="project" value="UniProtKB-KW"/>
</dbReference>
<proteinExistence type="inferred from homology"/>
<feature type="compositionally biased region" description="Basic and acidic residues" evidence="10">
    <location>
        <begin position="264"/>
        <end position="277"/>
    </location>
</feature>
<dbReference type="PROSITE" id="PS51720">
    <property type="entry name" value="G_AIG1"/>
    <property type="match status" value="1"/>
</dbReference>
<dbReference type="InterPro" id="IPR045058">
    <property type="entry name" value="GIMA/IAN/Toc"/>
</dbReference>
<gene>
    <name evidence="13" type="ORF">MGAL_10B049179</name>
</gene>
<sequence length="833" mass="97441">MSEFERITMWVCAVCYCQNEKTHQECRKCKNDRDCEKIKGWKVVKTFDDFCERGPTKQMFLKQGEVIQAAKKNNSEWWCGFRDKEWGWFPKLHVVRSRKSQGISIENNVTRSSKSEETISSTGTLFKVLCDFISKSDYDTDNLNVRKGDVVKLIDSREGWHWVEHGDTEGWIQDNLVQPTEVVPLKRKIYKVKQSFKSKSEYDTDNLNVRKGDVVEHVYVTSDGHWIWVLHGNTEGWIPDYYVEQTDQESIAAQAHIETSQSGFDDKDANREQKTNEGDIPPPLPKRNYSTYVEAKELSISHDDKSGKTSDDVDEDIYKETASSEDEQSENTSLYDIEDIYEEELTDPYEIQPEEISDDDYDYPNYRPGNSNDYVNVPNYLLENTTYEEPIYEDIDTFKQLRIVMVGKTGSGKSATGNAILGQKYFKSKMAGLSVTKECQRGEIKINDRQIIVVDTPGLFDTKLSPIEIEENIIRCVHMSFPGPHVFLLVLQIGRFTKEEIESLDQLFDIFGQEMEAFSIILFTRMDELEKQNDTIEDYIKESGAPLTTYIEKCHGRYFAMDNTAAAENRAEMIKNLLDFIDTVVKQNKSMCFSNNLFKDAKENARQSRIQIEMEKLKEIEQIENMYGKQVDINREIKKQKQEEFHQQEERKIKLEEQKKRIKHSIMSTKGENESSTPCNKVGPNSEEMEDLYNEIFKANNLLKEKEREKREAEDAYDTVKGDFQELVKETKSKHNQRMLALKNTDFYDQMNTAVEEMKAIDERLQEISKEMKDEGNRQNMTIQQELRREENELHSKMDKVFYEHRMYLEKMRKKSKAMEKKLTKKGKLCRVM</sequence>
<keyword evidence="9" id="KW-0175">Coiled coil</keyword>
<keyword evidence="4" id="KW-0547">Nucleotide-binding</keyword>
<evidence type="ECO:0000256" key="1">
    <source>
        <dbReference type="ARBA" id="ARBA00008535"/>
    </source>
</evidence>
<dbReference type="SMART" id="SM00326">
    <property type="entry name" value="SH3"/>
    <property type="match status" value="3"/>
</dbReference>
<keyword evidence="2 8" id="KW-0728">SH3 domain</keyword>
<evidence type="ECO:0000256" key="3">
    <source>
        <dbReference type="ARBA" id="ARBA00022723"/>
    </source>
</evidence>
<organism evidence="13 14">
    <name type="scientific">Mytilus galloprovincialis</name>
    <name type="common">Mediterranean mussel</name>
    <dbReference type="NCBI Taxonomy" id="29158"/>
    <lineage>
        <taxon>Eukaryota</taxon>
        <taxon>Metazoa</taxon>
        <taxon>Spiralia</taxon>
        <taxon>Lophotrochozoa</taxon>
        <taxon>Mollusca</taxon>
        <taxon>Bivalvia</taxon>
        <taxon>Autobranchia</taxon>
        <taxon>Pteriomorphia</taxon>
        <taxon>Mytilida</taxon>
        <taxon>Mytiloidea</taxon>
        <taxon>Mytilidae</taxon>
        <taxon>Mytilinae</taxon>
        <taxon>Mytilus</taxon>
    </lineage>
</organism>
<evidence type="ECO:0000256" key="7">
    <source>
        <dbReference type="ARBA" id="ARBA00023134"/>
    </source>
</evidence>
<feature type="domain" description="SH3" evidence="11">
    <location>
        <begin position="121"/>
        <end position="182"/>
    </location>
</feature>
<feature type="region of interest" description="Disordered" evidence="10">
    <location>
        <begin position="258"/>
        <end position="288"/>
    </location>
</feature>
<dbReference type="InterPro" id="IPR001876">
    <property type="entry name" value="Znf_RanBP2"/>
</dbReference>
<evidence type="ECO:0000256" key="8">
    <source>
        <dbReference type="PROSITE-ProRule" id="PRU00192"/>
    </source>
</evidence>
<dbReference type="InterPro" id="IPR027417">
    <property type="entry name" value="P-loop_NTPase"/>
</dbReference>
<dbReference type="AlphaFoldDB" id="A0A8B6CPD9"/>
<dbReference type="Proteomes" id="UP000596742">
    <property type="component" value="Unassembled WGS sequence"/>
</dbReference>
<dbReference type="Gene3D" id="3.40.50.300">
    <property type="entry name" value="P-loop containing nucleotide triphosphate hydrolases"/>
    <property type="match status" value="1"/>
</dbReference>
<dbReference type="Gene3D" id="2.30.30.40">
    <property type="entry name" value="SH3 Domains"/>
    <property type="match status" value="3"/>
</dbReference>
<dbReference type="SUPFAM" id="SSF50044">
    <property type="entry name" value="SH3-domain"/>
    <property type="match status" value="3"/>
</dbReference>
<evidence type="ECO:0000256" key="9">
    <source>
        <dbReference type="SAM" id="Coils"/>
    </source>
</evidence>
<keyword evidence="6" id="KW-0862">Zinc</keyword>
<feature type="domain" description="AIG1-type G" evidence="12">
    <location>
        <begin position="398"/>
        <end position="602"/>
    </location>
</feature>
<dbReference type="OrthoDB" id="6123602at2759"/>
<dbReference type="Pfam" id="PF04548">
    <property type="entry name" value="AIG1"/>
    <property type="match status" value="1"/>
</dbReference>
<name>A0A8B6CPD9_MYTGA</name>
<evidence type="ECO:0000259" key="11">
    <source>
        <dbReference type="PROSITE" id="PS50002"/>
    </source>
</evidence>
<dbReference type="CDD" id="cd01852">
    <property type="entry name" value="AIG1"/>
    <property type="match status" value="1"/>
</dbReference>
<keyword evidence="3" id="KW-0479">Metal-binding</keyword>
<evidence type="ECO:0000313" key="14">
    <source>
        <dbReference type="Proteomes" id="UP000596742"/>
    </source>
</evidence>
<evidence type="ECO:0000256" key="6">
    <source>
        <dbReference type="ARBA" id="ARBA00022833"/>
    </source>
</evidence>
<dbReference type="PANTHER" id="PTHR10903:SF170">
    <property type="entry name" value="GTPASE IMAP FAMILY MEMBER 7"/>
    <property type="match status" value="1"/>
</dbReference>
<comment type="similarity">
    <text evidence="1">Belongs to the TRAFAC class TrmE-Era-EngA-EngB-Septin-like GTPase superfamily. AIG1/Toc34/Toc159-like paraseptin GTPase family. IAN subfamily.</text>
</comment>
<dbReference type="PROSITE" id="PS50002">
    <property type="entry name" value="SH3"/>
    <property type="match status" value="2"/>
</dbReference>
<dbReference type="PANTHER" id="PTHR10903">
    <property type="entry name" value="GTPASE, IMAP FAMILY MEMBER-RELATED"/>
    <property type="match status" value="1"/>
</dbReference>
<feature type="coiled-coil region" evidence="9">
    <location>
        <begin position="638"/>
        <end position="665"/>
    </location>
</feature>
<dbReference type="FunFam" id="3.40.50.300:FF:000366">
    <property type="entry name" value="GTPase, IMAP family member 2"/>
    <property type="match status" value="1"/>
</dbReference>